<dbReference type="AlphaFoldDB" id="A0A830DNA8"/>
<feature type="domain" description="Glycosyl transferase family 1" evidence="1">
    <location>
        <begin position="218"/>
        <end position="362"/>
    </location>
</feature>
<dbReference type="Pfam" id="PF13439">
    <property type="entry name" value="Glyco_transf_4"/>
    <property type="match status" value="1"/>
</dbReference>
<dbReference type="EMBL" id="BMCI01000001">
    <property type="protein sequence ID" value="GGC49017.1"/>
    <property type="molecule type" value="Genomic_DNA"/>
</dbReference>
<dbReference type="SUPFAM" id="SSF53756">
    <property type="entry name" value="UDP-Glycosyltransferase/glycogen phosphorylase"/>
    <property type="match status" value="1"/>
</dbReference>
<reference evidence="3" key="2">
    <citation type="submission" date="2020-09" db="EMBL/GenBank/DDBJ databases">
        <authorList>
            <person name="Sun Q."/>
            <person name="Sedlacek I."/>
        </authorList>
    </citation>
    <scope>NUCLEOTIDE SEQUENCE</scope>
    <source>
        <strain evidence="3">CCM 7217</strain>
    </source>
</reference>
<dbReference type="GO" id="GO:0016757">
    <property type="term" value="F:glycosyltransferase activity"/>
    <property type="evidence" value="ECO:0007669"/>
    <property type="project" value="InterPro"/>
</dbReference>
<protein>
    <recommendedName>
        <fullName evidence="5">Group 1 glycosyl transferase</fullName>
    </recommendedName>
</protein>
<dbReference type="Proteomes" id="UP000646833">
    <property type="component" value="Unassembled WGS sequence"/>
</dbReference>
<dbReference type="PANTHER" id="PTHR45947:SF3">
    <property type="entry name" value="SULFOQUINOVOSYL TRANSFERASE SQD2"/>
    <property type="match status" value="1"/>
</dbReference>
<feature type="domain" description="Glycosyltransferase subfamily 4-like N-terminal" evidence="2">
    <location>
        <begin position="14"/>
        <end position="193"/>
    </location>
</feature>
<evidence type="ECO:0000259" key="1">
    <source>
        <dbReference type="Pfam" id="PF00534"/>
    </source>
</evidence>
<sequence>MRACIAIPSLSTHGGAERVVCEQIQYLSSEGWGVTLLVADYDQAILDDYGVPHSVNIVVTSGGLIDDTLTVRKILNEEDIDIILTHSFTKRVYLATRPFGDDTPYIPHVHGTVLWFVDEPDRLPHANSRSYQELISSVPGHGEFYDELSPSFQDTLHSYVNEWLEKRALQSSSTVITGSHQVQRELETLYTVDSLIARPGVSKAWISQYEETEHLSLTNHDYTILSVSRLDKRKRVSLLIKAVGSLRQDGYDVGLVVAGTGERREHLENLSEKLGIRDSVIFAGFVPETELPSYYKSADVFACPGWMSYGITPLEAYAMRTPVGVSSDAFVNEVLTGKPGVEVVQPNIDEWVEMIPKLLKIDPTSIDPSIVPTWEQYGLELHKIINRLVVDKSR</sequence>
<name>A0A830DNA8_9EURY</name>
<evidence type="ECO:0000313" key="3">
    <source>
        <dbReference type="EMBL" id="GGC49017.1"/>
    </source>
</evidence>
<dbReference type="PANTHER" id="PTHR45947">
    <property type="entry name" value="SULFOQUINOVOSYL TRANSFERASE SQD2"/>
    <property type="match status" value="1"/>
</dbReference>
<reference evidence="3" key="1">
    <citation type="journal article" date="2014" name="Int. J. Syst. Evol. Microbiol.">
        <title>Complete genome sequence of Corynebacterium casei LMG S-19264T (=DSM 44701T), isolated from a smear-ripened cheese.</title>
        <authorList>
            <consortium name="US DOE Joint Genome Institute (JGI-PGF)"/>
            <person name="Walter F."/>
            <person name="Albersmeier A."/>
            <person name="Kalinowski J."/>
            <person name="Ruckert C."/>
        </authorList>
    </citation>
    <scope>NUCLEOTIDE SEQUENCE</scope>
    <source>
        <strain evidence="3">CCM 7217</strain>
    </source>
</reference>
<evidence type="ECO:0000313" key="4">
    <source>
        <dbReference type="Proteomes" id="UP000646833"/>
    </source>
</evidence>
<dbReference type="InterPro" id="IPR050194">
    <property type="entry name" value="Glycosyltransferase_grp1"/>
</dbReference>
<dbReference type="RefSeq" id="WP_188423226.1">
    <property type="nucleotide sequence ID" value="NZ_BMCI01000001.1"/>
</dbReference>
<dbReference type="Pfam" id="PF00534">
    <property type="entry name" value="Glycos_transf_1"/>
    <property type="match status" value="1"/>
</dbReference>
<accession>A0A830DNA8</accession>
<evidence type="ECO:0000259" key="2">
    <source>
        <dbReference type="Pfam" id="PF13439"/>
    </source>
</evidence>
<proteinExistence type="predicted"/>
<evidence type="ECO:0008006" key="5">
    <source>
        <dbReference type="Google" id="ProtNLM"/>
    </source>
</evidence>
<organism evidence="3 4">
    <name type="scientific">Haloferax sulfurifontis</name>
    <dbReference type="NCBI Taxonomy" id="255616"/>
    <lineage>
        <taxon>Archaea</taxon>
        <taxon>Methanobacteriati</taxon>
        <taxon>Methanobacteriota</taxon>
        <taxon>Stenosarchaea group</taxon>
        <taxon>Halobacteria</taxon>
        <taxon>Halobacteriales</taxon>
        <taxon>Haloferacaceae</taxon>
        <taxon>Haloferax</taxon>
    </lineage>
</organism>
<dbReference type="Gene3D" id="3.40.50.2000">
    <property type="entry name" value="Glycogen Phosphorylase B"/>
    <property type="match status" value="2"/>
</dbReference>
<gene>
    <name evidence="3" type="ORF">GCM10007209_08280</name>
</gene>
<comment type="caution">
    <text evidence="3">The sequence shown here is derived from an EMBL/GenBank/DDBJ whole genome shotgun (WGS) entry which is preliminary data.</text>
</comment>
<dbReference type="InterPro" id="IPR028098">
    <property type="entry name" value="Glyco_trans_4-like_N"/>
</dbReference>
<dbReference type="InterPro" id="IPR001296">
    <property type="entry name" value="Glyco_trans_1"/>
</dbReference>